<accession>A0AAW3FCS7</accession>
<sequence>MKVELQCGDSITIPEGCKATIKDGSVVFEKEEKKENRKKNFKEGDVLHSKTDDTMLIFKEVCNYDREVFDSHCNTSRRDNKRWNINAFRYATEEEKTHFFDMMKENGYRWNADDKRVESIWWRAKCGEKYFVVRMDGGIHSFEECNDDCDNSFYTVFNYFRTEEQDREAARRVKETLRKYHEEIGE</sequence>
<gene>
    <name evidence="1" type="ORF">HMPREF2132_11375</name>
</gene>
<dbReference type="AlphaFoldDB" id="A0AAW3FCS7"/>
<reference evidence="1 2" key="1">
    <citation type="submission" date="2014-07" db="EMBL/GenBank/DDBJ databases">
        <authorList>
            <person name="McCorrison J."/>
            <person name="Sanka R."/>
            <person name="Torralba M."/>
            <person name="Gillis M."/>
            <person name="Haft D.H."/>
            <person name="Methe B."/>
            <person name="Sutton G."/>
            <person name="Nelson K.E."/>
        </authorList>
    </citation>
    <scope>NUCLEOTIDE SEQUENCE [LARGE SCALE GENOMIC DNA]</scope>
    <source>
        <strain evidence="1 2">DNF00424</strain>
    </source>
</reference>
<proteinExistence type="predicted"/>
<protein>
    <submittedName>
        <fullName evidence="1">Uncharacterized protein</fullName>
    </submittedName>
</protein>
<dbReference type="Proteomes" id="UP000029533">
    <property type="component" value="Unassembled WGS sequence"/>
</dbReference>
<evidence type="ECO:0000313" key="1">
    <source>
        <dbReference type="EMBL" id="KGF24883.1"/>
    </source>
</evidence>
<comment type="caution">
    <text evidence="1">The sequence shown here is derived from an EMBL/GenBank/DDBJ whole genome shotgun (WGS) entry which is preliminary data.</text>
</comment>
<dbReference type="RefSeq" id="WP_036871070.1">
    <property type="nucleotide sequence ID" value="NZ_JRNJ01000104.1"/>
</dbReference>
<organism evidence="1 2">
    <name type="scientific">Prevotella histicola JCM 15637 = DNF00424</name>
    <dbReference type="NCBI Taxonomy" id="1236504"/>
    <lineage>
        <taxon>Bacteria</taxon>
        <taxon>Pseudomonadati</taxon>
        <taxon>Bacteroidota</taxon>
        <taxon>Bacteroidia</taxon>
        <taxon>Bacteroidales</taxon>
        <taxon>Prevotellaceae</taxon>
        <taxon>Prevotella</taxon>
    </lineage>
</organism>
<dbReference type="EMBL" id="JRNJ01000104">
    <property type="protein sequence ID" value="KGF24883.1"/>
    <property type="molecule type" value="Genomic_DNA"/>
</dbReference>
<name>A0AAW3FCS7_9BACT</name>
<evidence type="ECO:0000313" key="2">
    <source>
        <dbReference type="Proteomes" id="UP000029533"/>
    </source>
</evidence>